<name>A0A562DK97_RHORH</name>
<organism evidence="1 2">
    <name type="scientific">Rhodococcus rhodochrous J45</name>
    <dbReference type="NCBI Taxonomy" id="935266"/>
    <lineage>
        <taxon>Bacteria</taxon>
        <taxon>Bacillati</taxon>
        <taxon>Actinomycetota</taxon>
        <taxon>Actinomycetes</taxon>
        <taxon>Mycobacteriales</taxon>
        <taxon>Nocardiaceae</taxon>
        <taxon>Rhodococcus</taxon>
    </lineage>
</organism>
<accession>A0A562DK97</accession>
<proteinExistence type="predicted"/>
<evidence type="ECO:0000313" key="1">
    <source>
        <dbReference type="EMBL" id="TWH10092.1"/>
    </source>
</evidence>
<dbReference type="AlphaFoldDB" id="A0A562DK97"/>
<dbReference type="Proteomes" id="UP000317573">
    <property type="component" value="Unassembled WGS sequence"/>
</dbReference>
<reference evidence="1 2" key="1">
    <citation type="submission" date="2019-07" db="EMBL/GenBank/DDBJ databases">
        <title>Genome sequencing of lignin-degrading bacterial isolates.</title>
        <authorList>
            <person name="Gladden J."/>
        </authorList>
    </citation>
    <scope>NUCLEOTIDE SEQUENCE [LARGE SCALE GENOMIC DNA]</scope>
    <source>
        <strain evidence="1 2">J45</strain>
    </source>
</reference>
<evidence type="ECO:0000313" key="2">
    <source>
        <dbReference type="Proteomes" id="UP000317573"/>
    </source>
</evidence>
<gene>
    <name evidence="1" type="ORF">L618_004600000110</name>
</gene>
<comment type="caution">
    <text evidence="1">The sequence shown here is derived from an EMBL/GenBank/DDBJ whole genome shotgun (WGS) entry which is preliminary data.</text>
</comment>
<dbReference type="EMBL" id="VLJT01000046">
    <property type="protein sequence ID" value="TWH10092.1"/>
    <property type="molecule type" value="Genomic_DNA"/>
</dbReference>
<protein>
    <submittedName>
        <fullName evidence="1">Uncharacterized protein</fullName>
    </submittedName>
</protein>
<sequence length="213" mass="24149">MAVFRRAHLLLTVSSLCGSRHQVAAGAELIDGESGSNRDRLTGSYFRRSGQVRTFVFRIPTRRSLKSCRGDVKPRRSLLVASDRSLWRWYERHRWAAARTELRIRSGRPRWLLRWCRIEHFHGRCDARGFTRRTFVSKSVVVLADSRGSRAANVAVGIEGRCDRPYGTSGAGHGPHGRGVREGRDPDRCRCFVWSRLLNYFADHGALTGRGGV</sequence>